<accession>A0ABZ1IA77</accession>
<organism evidence="1 2">
    <name type="scientific">Amycolatopsis rhabdoformis</name>
    <dbReference type="NCBI Taxonomy" id="1448059"/>
    <lineage>
        <taxon>Bacteria</taxon>
        <taxon>Bacillati</taxon>
        <taxon>Actinomycetota</taxon>
        <taxon>Actinomycetes</taxon>
        <taxon>Pseudonocardiales</taxon>
        <taxon>Pseudonocardiaceae</taxon>
        <taxon>Amycolatopsis</taxon>
    </lineage>
</organism>
<reference evidence="1 2" key="1">
    <citation type="journal article" date="2015" name="Int. J. Syst. Evol. Microbiol.">
        <title>Amycolatopsis rhabdoformis sp. nov., an actinomycete isolated from a tropical forest soil.</title>
        <authorList>
            <person name="Souza W.R."/>
            <person name="Silva R.E."/>
            <person name="Goodfellow M."/>
            <person name="Busarakam K."/>
            <person name="Figueiro F.S."/>
            <person name="Ferreira D."/>
            <person name="Rodrigues-Filho E."/>
            <person name="Moraes L.A.B."/>
            <person name="Zucchi T.D."/>
        </authorList>
    </citation>
    <scope>NUCLEOTIDE SEQUENCE [LARGE SCALE GENOMIC DNA]</scope>
    <source>
        <strain evidence="1 2">NCIMB 14900</strain>
    </source>
</reference>
<evidence type="ECO:0000313" key="2">
    <source>
        <dbReference type="Proteomes" id="UP001330812"/>
    </source>
</evidence>
<dbReference type="EMBL" id="CP142149">
    <property type="protein sequence ID" value="WSE30827.1"/>
    <property type="molecule type" value="Genomic_DNA"/>
</dbReference>
<gene>
    <name evidence="1" type="ORF">VSH64_01565</name>
</gene>
<evidence type="ECO:0000313" key="1">
    <source>
        <dbReference type="EMBL" id="WSE30827.1"/>
    </source>
</evidence>
<name>A0ABZ1IA77_9PSEU</name>
<keyword evidence="2" id="KW-1185">Reference proteome</keyword>
<dbReference type="Proteomes" id="UP001330812">
    <property type="component" value="Chromosome"/>
</dbReference>
<protein>
    <submittedName>
        <fullName evidence="1">Uncharacterized protein</fullName>
    </submittedName>
</protein>
<sequence length="177" mass="18861">MFTVDGAVPAHQPGPAEKLAAFGVPVVVAEEVPGSADTWVGLDRIDGRPVVLDVIDHDHDHGRLLQVRNVREQATRITFGDLARTTLSEFLLANDHFARAGDESRGAQQPRSQEFLARLRVVEPQPMPVVLDGAEVTAAAVVEDGFAAAELAVATGQVFVIGAVEAVRGCRLRTLPA</sequence>
<dbReference type="RefSeq" id="WP_326569769.1">
    <property type="nucleotide sequence ID" value="NZ_CP142149.1"/>
</dbReference>
<proteinExistence type="predicted"/>